<keyword evidence="5" id="KW-1185">Reference proteome</keyword>
<keyword evidence="1" id="KW-0812">Transmembrane</keyword>
<proteinExistence type="predicted"/>
<dbReference type="Gene3D" id="3.40.50.12140">
    <property type="entry name" value="Domain of unknown function DUF4159"/>
    <property type="match status" value="1"/>
</dbReference>
<accession>A0A918KGD6</accession>
<keyword evidence="1" id="KW-0472">Membrane</keyword>
<dbReference type="RefSeq" id="WP_189582325.1">
    <property type="nucleotide sequence ID" value="NZ_BMYV01000001.1"/>
</dbReference>
<dbReference type="InterPro" id="IPR024163">
    <property type="entry name" value="Aerotolerance_reg_N"/>
</dbReference>
<comment type="caution">
    <text evidence="4">The sequence shown here is derived from an EMBL/GenBank/DDBJ whole genome shotgun (WGS) entry which is preliminary data.</text>
</comment>
<dbReference type="InterPro" id="IPR025297">
    <property type="entry name" value="DUF4159"/>
</dbReference>
<dbReference type="NCBIfam" id="TIGR02226">
    <property type="entry name" value="two_anch"/>
    <property type="match status" value="1"/>
</dbReference>
<protein>
    <submittedName>
        <fullName evidence="4">RNA-binding protein</fullName>
    </submittedName>
</protein>
<feature type="domain" description="Aerotolerance regulator N-terminal" evidence="2">
    <location>
        <begin position="6"/>
        <end position="80"/>
    </location>
</feature>
<dbReference type="Proteomes" id="UP000600865">
    <property type="component" value="Unassembled WGS sequence"/>
</dbReference>
<reference evidence="4 5" key="1">
    <citation type="journal article" date="2014" name="Int. J. Syst. Evol. Microbiol.">
        <title>Complete genome sequence of Corynebacterium casei LMG S-19264T (=DSM 44701T), isolated from a smear-ripened cheese.</title>
        <authorList>
            <consortium name="US DOE Joint Genome Institute (JGI-PGF)"/>
            <person name="Walter F."/>
            <person name="Albersmeier A."/>
            <person name="Kalinowski J."/>
            <person name="Ruckert C."/>
        </authorList>
    </citation>
    <scope>NUCLEOTIDE SEQUENCE [LARGE SCALE GENOMIC DNA]</scope>
    <source>
        <strain evidence="4 5">KCTC 23968</strain>
    </source>
</reference>
<dbReference type="Pfam" id="PF13709">
    <property type="entry name" value="DUF4159"/>
    <property type="match status" value="1"/>
</dbReference>
<dbReference type="Gene3D" id="3.40.50.880">
    <property type="match status" value="1"/>
</dbReference>
<dbReference type="PANTHER" id="PTHR37464:SF1">
    <property type="entry name" value="BLL2463 PROTEIN"/>
    <property type="match status" value="1"/>
</dbReference>
<sequence>MSFVGFTFLAPIVLFGLLTLPIVWWVLRISPPRPRDQVFPPLRILEGVTAEEETPAGTPLWLLLFRLLMVALVAAALAQPILQSSQTQTQKRPAIFIDQSVFSAPVWDEMIDEAERIVRDAQRNNLDVSLIPSQSEALGYRPAREALETLKSLQPVNYVGTREAVDPAFYADADAYVLSSGLIVDDGFNFPEGSIFFTPEVQPTLLPSGIRETAQGFDSDWYRPSTTTPLTHTIDALGAGGGVIASETLQFSPGADLATVRFVLPAQLRSKVSRLRVSGLRAAASFKLLDDSFGRPLVGVLRANADTSSPLLTEPFYAKQALLPFADVFEGDQDTLLSLQPSILVMPDSQRSDDDAVRNFVEEGGILIRFAGPRLAKRQDELLPVRLRGGDRAIGGALAWESPQKLAAFGTDSPFAGLAIPDDVTVSKQVMAEPGIETDVRTWARLEDGSPIVTSAPLGQGRIVLFHVTAGPAWSNLAISGLYVDMLQRLLPLAKGRTVETTETTADWTLDRELDAFGRLQSSPPGLLTIDSAAFGAATASADTPPGTYRQGTRTRALPVVRDATTVKDITVPSGTRIQAYGEVSDTSIMGRLLGLALFALAIDALFALIASGRLNYLRPVRGLAVIIAMGLFVSTDTSAQDDNRILEAATGLHFAYIETGDARRDDLSRLAMEGLKEQLTGRTTIEPVGVHGVAPDAEALEMYPFLYWPIRRDTPALTPAERLKINAYMAASGTVIFDTGDEGDRVLRAGQPHPGLQRVTEGLDIPRLVEIPEDHVLTKSFYLLQVFAGRWANGPVYVQAGEAGSGGRDGVSPVIIGSNDWAAGWAVTNADGAAVELEKDIPRQREMSIRFGVNIAMYALSGNYKADQVHAAALVERLGAGNLPLPGETSTNPEPEGP</sequence>
<dbReference type="PANTHER" id="PTHR37464">
    <property type="entry name" value="BLL2463 PROTEIN"/>
    <property type="match status" value="1"/>
</dbReference>
<feature type="domain" description="DUF4159" evidence="3">
    <location>
        <begin position="654"/>
        <end position="861"/>
    </location>
</feature>
<keyword evidence="1" id="KW-1133">Transmembrane helix</keyword>
<dbReference type="InterPro" id="IPR029062">
    <property type="entry name" value="Class_I_gatase-like"/>
</dbReference>
<feature type="transmembrane region" description="Helical" evidence="1">
    <location>
        <begin position="6"/>
        <end position="27"/>
    </location>
</feature>
<dbReference type="EMBL" id="BMYV01000001">
    <property type="protein sequence ID" value="GGX62548.1"/>
    <property type="molecule type" value="Genomic_DNA"/>
</dbReference>
<feature type="transmembrane region" description="Helical" evidence="1">
    <location>
        <begin position="60"/>
        <end position="82"/>
    </location>
</feature>
<dbReference type="CDD" id="cd03143">
    <property type="entry name" value="A4_beta-galactosidase_middle_domain"/>
    <property type="match status" value="1"/>
</dbReference>
<organism evidence="4 5">
    <name type="scientific">Litorimonas cladophorae</name>
    <dbReference type="NCBI Taxonomy" id="1220491"/>
    <lineage>
        <taxon>Bacteria</taxon>
        <taxon>Pseudomonadati</taxon>
        <taxon>Pseudomonadota</taxon>
        <taxon>Alphaproteobacteria</taxon>
        <taxon>Maricaulales</taxon>
        <taxon>Robiginitomaculaceae</taxon>
    </lineage>
</organism>
<dbReference type="AlphaFoldDB" id="A0A918KGD6"/>
<evidence type="ECO:0000259" key="3">
    <source>
        <dbReference type="Pfam" id="PF13709"/>
    </source>
</evidence>
<evidence type="ECO:0000256" key="1">
    <source>
        <dbReference type="SAM" id="Phobius"/>
    </source>
</evidence>
<gene>
    <name evidence="4" type="ORF">GCM10011309_10650</name>
</gene>
<dbReference type="Pfam" id="PF07584">
    <property type="entry name" value="BatA"/>
    <property type="match status" value="1"/>
</dbReference>
<evidence type="ECO:0000313" key="5">
    <source>
        <dbReference type="Proteomes" id="UP000600865"/>
    </source>
</evidence>
<name>A0A918KGD6_9PROT</name>
<evidence type="ECO:0000313" key="4">
    <source>
        <dbReference type="EMBL" id="GGX62548.1"/>
    </source>
</evidence>
<evidence type="ECO:0000259" key="2">
    <source>
        <dbReference type="Pfam" id="PF07584"/>
    </source>
</evidence>
<dbReference type="SUPFAM" id="SSF52317">
    <property type="entry name" value="Class I glutamine amidotransferase-like"/>
    <property type="match status" value="1"/>
</dbReference>
<dbReference type="InterPro" id="IPR011933">
    <property type="entry name" value="Double_TM_dom"/>
</dbReference>